<evidence type="ECO:0008006" key="3">
    <source>
        <dbReference type="Google" id="ProtNLM"/>
    </source>
</evidence>
<organism evidence="1 2">
    <name type="scientific">Maribacter orientalis</name>
    <dbReference type="NCBI Taxonomy" id="228957"/>
    <lineage>
        <taxon>Bacteria</taxon>
        <taxon>Pseudomonadati</taxon>
        <taxon>Bacteroidota</taxon>
        <taxon>Flavobacteriia</taxon>
        <taxon>Flavobacteriales</taxon>
        <taxon>Flavobacteriaceae</taxon>
        <taxon>Maribacter</taxon>
    </lineage>
</organism>
<reference evidence="2" key="1">
    <citation type="submission" date="2016-10" db="EMBL/GenBank/DDBJ databases">
        <authorList>
            <person name="Varghese N."/>
            <person name="Submissions S."/>
        </authorList>
    </citation>
    <scope>NUCLEOTIDE SEQUENCE [LARGE SCALE GENOMIC DNA]</scope>
    <source>
        <strain evidence="2">DSM 16471</strain>
    </source>
</reference>
<accession>A0A1H7F895</accession>
<dbReference type="AlphaFoldDB" id="A0A1H7F895"/>
<name>A0A1H7F895_9FLAO</name>
<dbReference type="Proteomes" id="UP000198990">
    <property type="component" value="Unassembled WGS sequence"/>
</dbReference>
<protein>
    <recommendedName>
        <fullName evidence="3">MetA-pathway of phenol degradation</fullName>
    </recommendedName>
</protein>
<dbReference type="EMBL" id="FNZN01000001">
    <property type="protein sequence ID" value="SEK21567.1"/>
    <property type="molecule type" value="Genomic_DNA"/>
</dbReference>
<dbReference type="RefSeq" id="WP_218144541.1">
    <property type="nucleotide sequence ID" value="NZ_FNZN01000001.1"/>
</dbReference>
<evidence type="ECO:0000313" key="2">
    <source>
        <dbReference type="Proteomes" id="UP000198990"/>
    </source>
</evidence>
<dbReference type="STRING" id="228957.SAMN04488008_10170"/>
<gene>
    <name evidence="1" type="ORF">SAMN04488008_10170</name>
</gene>
<sequence length="330" mass="37245">MTGKLLLLLRYKRKTQKDLNILILLLFMVAFAHGQTPTDGLMMPSKNICILLNYEAGHFDRYWEGDDLRRNETIATVNRTTILPMAAVGIFDELNFYIGLPYVKTKSSETNGGRFEGAKGFQDFMVALKYKALERSLGSGRLSLFTTVGYSTPATNYLSDYMPYSLGFGAPEFSLRGITQYQLNNGFYVRGTVAHLWRGYTEAERDYYYNSGSFYTALMDVPNAWTFETVIGKWFMSNTLKLELNYTGLKSTSGDNIRAYNAAQPTNKVKYDRLGVSIQYYSPSLKGLGVVGYYNNVVNGLNTAKMSNVGLGLTYQFNFIKNTNKDQDAQ</sequence>
<proteinExistence type="predicted"/>
<keyword evidence="2" id="KW-1185">Reference proteome</keyword>
<evidence type="ECO:0000313" key="1">
    <source>
        <dbReference type="EMBL" id="SEK21567.1"/>
    </source>
</evidence>